<dbReference type="InterPro" id="IPR001584">
    <property type="entry name" value="Integrase_cat-core"/>
</dbReference>
<organism evidence="2 3">
    <name type="scientific">[Eubacterium] siraeum DSM 15702</name>
    <dbReference type="NCBI Taxonomy" id="428128"/>
    <lineage>
        <taxon>Bacteria</taxon>
        <taxon>Bacillati</taxon>
        <taxon>Bacillota</taxon>
        <taxon>Clostridia</taxon>
        <taxon>Eubacteriales</taxon>
        <taxon>Oscillospiraceae</taxon>
        <taxon>Oscillospiraceae incertae sedis</taxon>
    </lineage>
</organism>
<dbReference type="InterPro" id="IPR050900">
    <property type="entry name" value="Transposase_IS3/IS150/IS904"/>
</dbReference>
<dbReference type="EMBL" id="ABCA03000033">
    <property type="protein sequence ID" value="EDS01689.1"/>
    <property type="molecule type" value="Genomic_DNA"/>
</dbReference>
<proteinExistence type="predicted"/>
<keyword evidence="3" id="KW-1185">Reference proteome</keyword>
<dbReference type="PANTHER" id="PTHR46889">
    <property type="entry name" value="TRANSPOSASE INSF FOR INSERTION SEQUENCE IS3B-RELATED"/>
    <property type="match status" value="1"/>
</dbReference>
<dbReference type="PROSITE" id="PS50994">
    <property type="entry name" value="INTEGRASE"/>
    <property type="match status" value="1"/>
</dbReference>
<dbReference type="PANTHER" id="PTHR46889:SF4">
    <property type="entry name" value="TRANSPOSASE INSO FOR INSERTION SEQUENCE ELEMENT IS911B-RELATED"/>
    <property type="match status" value="1"/>
</dbReference>
<dbReference type="Proteomes" id="UP000005326">
    <property type="component" value="Unassembled WGS sequence"/>
</dbReference>
<evidence type="ECO:0000313" key="3">
    <source>
        <dbReference type="Proteomes" id="UP000005326"/>
    </source>
</evidence>
<dbReference type="AlphaFoldDB" id="B0MKZ6"/>
<sequence>MGSKQAGANEVHCTQNLQWRRKRQNFILLQSAESDTSVYRVMTAIGITHRPNRKPNGITKADREARKSDDLLKRDFKADKPFSKCVTDITKVKAKNGKLYVSAIFDCYDLTAVGLSMDDNMRAELCAATVENTATAYPEFRGAVLHSDCGSRYTSASYRAMLSEYGVKQSMNSAGGRCNDNARCESMWARMKNELFYSRGIN</sequence>
<reference evidence="2" key="2">
    <citation type="submission" date="2014-06" db="EMBL/GenBank/DDBJ databases">
        <title>Draft genome sequence of Eubacterium siraeum (DSM 15702).</title>
        <authorList>
            <person name="Sudarsanam P."/>
            <person name="Ley R."/>
            <person name="Guruge J."/>
            <person name="Turnbaugh P.J."/>
            <person name="Mahowald M."/>
            <person name="Liep D."/>
            <person name="Gordon J."/>
        </authorList>
    </citation>
    <scope>NUCLEOTIDE SEQUENCE</scope>
    <source>
        <strain evidence="2">DSM 15702</strain>
    </source>
</reference>
<dbReference type="InterPro" id="IPR012337">
    <property type="entry name" value="RNaseH-like_sf"/>
</dbReference>
<accession>B0MKZ6</accession>
<name>B0MKZ6_9FIRM</name>
<evidence type="ECO:0000313" key="2">
    <source>
        <dbReference type="EMBL" id="EDS01689.1"/>
    </source>
</evidence>
<gene>
    <name evidence="2" type="ORF">EUBSIR_00489</name>
</gene>
<dbReference type="Pfam" id="PF00665">
    <property type="entry name" value="rve"/>
    <property type="match status" value="1"/>
</dbReference>
<dbReference type="SUPFAM" id="SSF53098">
    <property type="entry name" value="Ribonuclease H-like"/>
    <property type="match status" value="1"/>
</dbReference>
<dbReference type="GO" id="GO:0015074">
    <property type="term" value="P:DNA integration"/>
    <property type="evidence" value="ECO:0007669"/>
    <property type="project" value="InterPro"/>
</dbReference>
<dbReference type="InterPro" id="IPR036397">
    <property type="entry name" value="RNaseH_sf"/>
</dbReference>
<comment type="caution">
    <text evidence="2">The sequence shown here is derived from an EMBL/GenBank/DDBJ whole genome shotgun (WGS) entry which is preliminary data.</text>
</comment>
<feature type="domain" description="Integrase catalytic" evidence="1">
    <location>
        <begin position="77"/>
        <end position="202"/>
    </location>
</feature>
<dbReference type="GO" id="GO:0003676">
    <property type="term" value="F:nucleic acid binding"/>
    <property type="evidence" value="ECO:0007669"/>
    <property type="project" value="InterPro"/>
</dbReference>
<protein>
    <submittedName>
        <fullName evidence="2">Integrase core domain protein</fullName>
    </submittedName>
</protein>
<evidence type="ECO:0000259" key="1">
    <source>
        <dbReference type="PROSITE" id="PS50994"/>
    </source>
</evidence>
<reference evidence="2" key="1">
    <citation type="submission" date="2007-10" db="EMBL/GenBank/DDBJ databases">
        <authorList>
            <person name="Fulton L."/>
            <person name="Clifton S."/>
            <person name="Fulton B."/>
            <person name="Xu J."/>
            <person name="Minx P."/>
            <person name="Pepin K.H."/>
            <person name="Johnson M."/>
            <person name="Thiruvilangam P."/>
            <person name="Bhonagiri V."/>
            <person name="Nash W.E."/>
            <person name="Mardis E.R."/>
            <person name="Wilson R.K."/>
        </authorList>
    </citation>
    <scope>NUCLEOTIDE SEQUENCE [LARGE SCALE GENOMIC DNA]</scope>
    <source>
        <strain evidence="2">DSM 15702</strain>
    </source>
</reference>
<dbReference type="Gene3D" id="3.30.420.10">
    <property type="entry name" value="Ribonuclease H-like superfamily/Ribonuclease H"/>
    <property type="match status" value="1"/>
</dbReference>